<accession>A0ABC8SST0</accession>
<dbReference type="EMBL" id="CAUOFW020003058">
    <property type="protein sequence ID" value="CAK9157737.1"/>
    <property type="molecule type" value="Genomic_DNA"/>
</dbReference>
<dbReference type="AlphaFoldDB" id="A0ABC8SST0"/>
<protein>
    <submittedName>
        <fullName evidence="1">Uncharacterized protein</fullName>
    </submittedName>
</protein>
<dbReference type="Proteomes" id="UP001642360">
    <property type="component" value="Unassembled WGS sequence"/>
</dbReference>
<comment type="caution">
    <text evidence="1">The sequence shown here is derived from an EMBL/GenBank/DDBJ whole genome shotgun (WGS) entry which is preliminary data.</text>
</comment>
<reference evidence="1 2" key="1">
    <citation type="submission" date="2024-02" db="EMBL/GenBank/DDBJ databases">
        <authorList>
            <person name="Vignale AGUSTIN F."/>
            <person name="Sosa J E."/>
            <person name="Modenutti C."/>
        </authorList>
    </citation>
    <scope>NUCLEOTIDE SEQUENCE [LARGE SCALE GENOMIC DNA]</scope>
</reference>
<organism evidence="1 2">
    <name type="scientific">Ilex paraguariensis</name>
    <name type="common">yerba mate</name>
    <dbReference type="NCBI Taxonomy" id="185542"/>
    <lineage>
        <taxon>Eukaryota</taxon>
        <taxon>Viridiplantae</taxon>
        <taxon>Streptophyta</taxon>
        <taxon>Embryophyta</taxon>
        <taxon>Tracheophyta</taxon>
        <taxon>Spermatophyta</taxon>
        <taxon>Magnoliopsida</taxon>
        <taxon>eudicotyledons</taxon>
        <taxon>Gunneridae</taxon>
        <taxon>Pentapetalae</taxon>
        <taxon>asterids</taxon>
        <taxon>campanulids</taxon>
        <taxon>Aquifoliales</taxon>
        <taxon>Aquifoliaceae</taxon>
        <taxon>Ilex</taxon>
    </lineage>
</organism>
<evidence type="ECO:0000313" key="2">
    <source>
        <dbReference type="Proteomes" id="UP001642360"/>
    </source>
</evidence>
<sequence length="86" mass="9406">MTPGENDDEGVMWPSPVHQLERHSSAVDVTNQPHSLGQQFCSASSADCQSVQQTSEDSSDPAQHVFFSAVITVYFLGSDYSRRSTV</sequence>
<keyword evidence="2" id="KW-1185">Reference proteome</keyword>
<name>A0ABC8SST0_9AQUA</name>
<proteinExistence type="predicted"/>
<evidence type="ECO:0000313" key="1">
    <source>
        <dbReference type="EMBL" id="CAK9157737.1"/>
    </source>
</evidence>
<gene>
    <name evidence="1" type="ORF">ILEXP_LOCUS26306</name>
</gene>